<keyword evidence="3" id="KW-0378">Hydrolase</keyword>
<dbReference type="Gene3D" id="3.40.140.10">
    <property type="entry name" value="Cytidine Deaminase, domain 2"/>
    <property type="match status" value="1"/>
</dbReference>
<dbReference type="PROSITE" id="PS50249">
    <property type="entry name" value="MPN"/>
    <property type="match status" value="1"/>
</dbReference>
<evidence type="ECO:0000256" key="3">
    <source>
        <dbReference type="ARBA" id="ARBA00022801"/>
    </source>
</evidence>
<dbReference type="GO" id="GO:0008237">
    <property type="term" value="F:metallopeptidase activity"/>
    <property type="evidence" value="ECO:0007669"/>
    <property type="project" value="UniProtKB-KW"/>
</dbReference>
<dbReference type="KEGG" id="msaa:QYS49_36930"/>
<evidence type="ECO:0000313" key="7">
    <source>
        <dbReference type="EMBL" id="WMN11029.1"/>
    </source>
</evidence>
<organism evidence="7 8">
    <name type="scientific">Marivirga salinarum</name>
    <dbReference type="NCBI Taxonomy" id="3059078"/>
    <lineage>
        <taxon>Bacteria</taxon>
        <taxon>Pseudomonadati</taxon>
        <taxon>Bacteroidota</taxon>
        <taxon>Cytophagia</taxon>
        <taxon>Cytophagales</taxon>
        <taxon>Marivirgaceae</taxon>
        <taxon>Marivirga</taxon>
    </lineage>
</organism>
<keyword evidence="5" id="KW-0482">Metalloprotease</keyword>
<keyword evidence="4" id="KW-0862">Zinc</keyword>
<keyword evidence="2" id="KW-0479">Metal-binding</keyword>
<dbReference type="GO" id="GO:0006508">
    <property type="term" value="P:proteolysis"/>
    <property type="evidence" value="ECO:0007669"/>
    <property type="project" value="UniProtKB-KW"/>
</dbReference>
<dbReference type="InterPro" id="IPR037518">
    <property type="entry name" value="MPN"/>
</dbReference>
<evidence type="ECO:0000256" key="5">
    <source>
        <dbReference type="ARBA" id="ARBA00023049"/>
    </source>
</evidence>
<dbReference type="AlphaFoldDB" id="A0AA51N970"/>
<dbReference type="EMBL" id="CP129971">
    <property type="protein sequence ID" value="WMN11029.1"/>
    <property type="molecule type" value="Genomic_DNA"/>
</dbReference>
<accession>A0AA51N970</accession>
<name>A0AA51N970_9BACT</name>
<evidence type="ECO:0000256" key="4">
    <source>
        <dbReference type="ARBA" id="ARBA00022833"/>
    </source>
</evidence>
<dbReference type="Proteomes" id="UP001230496">
    <property type="component" value="Chromosome"/>
</dbReference>
<keyword evidence="8" id="KW-1185">Reference proteome</keyword>
<dbReference type="SUPFAM" id="SSF102712">
    <property type="entry name" value="JAB1/MPN domain"/>
    <property type="match status" value="1"/>
</dbReference>
<keyword evidence="1" id="KW-0645">Protease</keyword>
<dbReference type="GO" id="GO:0046872">
    <property type="term" value="F:metal ion binding"/>
    <property type="evidence" value="ECO:0007669"/>
    <property type="project" value="UniProtKB-KW"/>
</dbReference>
<dbReference type="InterPro" id="IPR028090">
    <property type="entry name" value="JAB_dom_prok"/>
</dbReference>
<evidence type="ECO:0000256" key="2">
    <source>
        <dbReference type="ARBA" id="ARBA00022723"/>
    </source>
</evidence>
<proteinExistence type="predicted"/>
<protein>
    <submittedName>
        <fullName evidence="7">Mov34/MPN/PAD-1 family protein</fullName>
    </submittedName>
</protein>
<sequence length="157" mass="18350">MSLLEYYCNDLGVKLEIDDSIIFRMVSESKKHYPKEFGGILLGRYTEDFNKAIITDIIIPTEFENSKTQFKRGNKGIEKRLRKEYNKKPSIIYLGEWHTHPESLPEPSNTDISTFTQLSEISSVLIRNPIMLIIGLSKDGHEHKFYVINNKSLYRYE</sequence>
<gene>
    <name evidence="7" type="ORF">QYS49_36930</name>
</gene>
<evidence type="ECO:0000313" key="8">
    <source>
        <dbReference type="Proteomes" id="UP001230496"/>
    </source>
</evidence>
<evidence type="ECO:0000259" key="6">
    <source>
        <dbReference type="PROSITE" id="PS50249"/>
    </source>
</evidence>
<evidence type="ECO:0000256" key="1">
    <source>
        <dbReference type="ARBA" id="ARBA00022670"/>
    </source>
</evidence>
<dbReference type="RefSeq" id="WP_308347745.1">
    <property type="nucleotide sequence ID" value="NZ_CP129971.1"/>
</dbReference>
<dbReference type="Pfam" id="PF14464">
    <property type="entry name" value="Prok-JAB"/>
    <property type="match status" value="1"/>
</dbReference>
<reference evidence="7 8" key="1">
    <citation type="submission" date="2023-08" db="EMBL/GenBank/DDBJ databases">
        <title>Comparative genomics and taxonomic characterization of three novel marine species of genus Marivirga.</title>
        <authorList>
            <person name="Muhammad N."/>
            <person name="Kim S.-G."/>
        </authorList>
    </citation>
    <scope>NUCLEOTIDE SEQUENCE [LARGE SCALE GENOMIC DNA]</scope>
    <source>
        <strain evidence="7 8">BDSF4-3</strain>
    </source>
</reference>
<feature type="domain" description="MPN" evidence="6">
    <location>
        <begin position="15"/>
        <end position="157"/>
    </location>
</feature>